<sequence>MKNRIEIDGTNDDIWNFDGARANWNISTLTAIKNNLKLGDICTIKLPTYNIDNIANNVIACFKYFIVDFAENFTYEINNNIIDLKRVNNKEYYKIDI</sequence>
<dbReference type="EMBL" id="BMKP01000010">
    <property type="protein sequence ID" value="GGF24970.1"/>
    <property type="molecule type" value="Genomic_DNA"/>
</dbReference>
<proteinExistence type="predicted"/>
<evidence type="ECO:0000313" key="1">
    <source>
        <dbReference type="EMBL" id="GGF24970.1"/>
    </source>
</evidence>
<dbReference type="Proteomes" id="UP000655016">
    <property type="component" value="Unassembled WGS sequence"/>
</dbReference>
<organism evidence="1 2">
    <name type="scientific">Flavobacterium limi</name>
    <dbReference type="NCBI Taxonomy" id="2045105"/>
    <lineage>
        <taxon>Bacteria</taxon>
        <taxon>Pseudomonadati</taxon>
        <taxon>Bacteroidota</taxon>
        <taxon>Flavobacteriia</taxon>
        <taxon>Flavobacteriales</taxon>
        <taxon>Flavobacteriaceae</taxon>
        <taxon>Flavobacterium</taxon>
    </lineage>
</organism>
<protein>
    <submittedName>
        <fullName evidence="1">Uncharacterized protein</fullName>
    </submittedName>
</protein>
<name>A0ABQ1UQW8_9FLAO</name>
<gene>
    <name evidence="1" type="ORF">GCM10011518_37910</name>
</gene>
<dbReference type="RefSeq" id="WP_163396011.1">
    <property type="nucleotide sequence ID" value="NZ_BMKP01000010.1"/>
</dbReference>
<comment type="caution">
    <text evidence="1">The sequence shown here is derived from an EMBL/GenBank/DDBJ whole genome shotgun (WGS) entry which is preliminary data.</text>
</comment>
<keyword evidence="2" id="KW-1185">Reference proteome</keyword>
<reference evidence="2" key="1">
    <citation type="journal article" date="2019" name="Int. J. Syst. Evol. Microbiol.">
        <title>The Global Catalogue of Microorganisms (GCM) 10K type strain sequencing project: providing services to taxonomists for standard genome sequencing and annotation.</title>
        <authorList>
            <consortium name="The Broad Institute Genomics Platform"/>
            <consortium name="The Broad Institute Genome Sequencing Center for Infectious Disease"/>
            <person name="Wu L."/>
            <person name="Ma J."/>
        </authorList>
    </citation>
    <scope>NUCLEOTIDE SEQUENCE [LARGE SCALE GENOMIC DNA]</scope>
    <source>
        <strain evidence="2">CGMCC 1.16060</strain>
    </source>
</reference>
<accession>A0ABQ1UQW8</accession>
<evidence type="ECO:0000313" key="2">
    <source>
        <dbReference type="Proteomes" id="UP000655016"/>
    </source>
</evidence>